<dbReference type="AlphaFoldDB" id="A0A375I248"/>
<dbReference type="Proteomes" id="UP000265962">
    <property type="component" value="Unassembled WGS sequence"/>
</dbReference>
<reference evidence="2" key="1">
    <citation type="submission" date="2018-02" db="EMBL/GenBank/DDBJ databases">
        <authorList>
            <person name="Hornung B."/>
        </authorList>
    </citation>
    <scope>NUCLEOTIDE SEQUENCE [LARGE SCALE GENOMIC DNA]</scope>
</reference>
<organism evidence="1 2">
    <name type="scientific">Propionibacterium ruminifibrarum</name>
    <dbReference type="NCBI Taxonomy" id="1962131"/>
    <lineage>
        <taxon>Bacteria</taxon>
        <taxon>Bacillati</taxon>
        <taxon>Actinomycetota</taxon>
        <taxon>Actinomycetes</taxon>
        <taxon>Propionibacteriales</taxon>
        <taxon>Propionibacteriaceae</taxon>
        <taxon>Propionibacterium</taxon>
    </lineage>
</organism>
<name>A0A375I248_9ACTN</name>
<sequence length="171" mass="19367">MDAEGLRRLQRYIGKRPQGQTDEEILSRLEEEDRKHGLTPKEWAKLLVPLCGNAESGLFLRMQGRADLRDEAPILIDHTVRFRQRPEKESEQVVILRGLLPFVPEDDRQSVLDKALASAAWFGAYEVAKFLVEQGADTRVESNGRGLAELAQHAVDTFGDRRVLDMLMTLA</sequence>
<proteinExistence type="predicted"/>
<evidence type="ECO:0000313" key="2">
    <source>
        <dbReference type="Proteomes" id="UP000265962"/>
    </source>
</evidence>
<gene>
    <name evidence="1" type="ORF">PROPJV5_1874</name>
</gene>
<protein>
    <submittedName>
        <fullName evidence="1">Ankyrin repeat-containing domain</fullName>
    </submittedName>
</protein>
<keyword evidence="2" id="KW-1185">Reference proteome</keyword>
<dbReference type="RefSeq" id="WP_147385414.1">
    <property type="nucleotide sequence ID" value="NZ_OMOH01000007.1"/>
</dbReference>
<dbReference type="OrthoDB" id="9554258at2"/>
<accession>A0A375I248</accession>
<evidence type="ECO:0000313" key="1">
    <source>
        <dbReference type="EMBL" id="SPF68899.1"/>
    </source>
</evidence>
<dbReference type="EMBL" id="OMOH01000007">
    <property type="protein sequence ID" value="SPF68899.1"/>
    <property type="molecule type" value="Genomic_DNA"/>
</dbReference>